<dbReference type="RefSeq" id="WP_057180711.1">
    <property type="nucleotide sequence ID" value="NZ_BDQM01000039.1"/>
</dbReference>
<dbReference type="Pfam" id="PF19456">
    <property type="entry name" value="MobI"/>
    <property type="match status" value="1"/>
</dbReference>
<dbReference type="EMBL" id="BDQM01000039">
    <property type="protein sequence ID" value="GAW97625.1"/>
    <property type="molecule type" value="Genomic_DNA"/>
</dbReference>
<dbReference type="InterPro" id="IPR045809">
    <property type="entry name" value="MobI"/>
</dbReference>
<reference evidence="1 2" key="1">
    <citation type="submission" date="2017-06" db="EMBL/GenBank/DDBJ databases">
        <title>Whole Genome Sequences of Colwellia marinimaniae MTCD1.</title>
        <authorList>
            <person name="Kusumoto H."/>
            <person name="Inoue M."/>
            <person name="Tanikawa K."/>
            <person name="Maeji H."/>
            <person name="Cameron J.H."/>
            <person name="Bartlett D.H."/>
        </authorList>
    </citation>
    <scope>NUCLEOTIDE SEQUENCE [LARGE SCALE GENOMIC DNA]</scope>
    <source>
        <strain evidence="1 2">MTCD1</strain>
    </source>
</reference>
<protein>
    <submittedName>
        <fullName evidence="1">Uncharacterized protein</fullName>
    </submittedName>
</protein>
<organism evidence="1 2">
    <name type="scientific">Colwellia marinimaniae</name>
    <dbReference type="NCBI Taxonomy" id="1513592"/>
    <lineage>
        <taxon>Bacteria</taxon>
        <taxon>Pseudomonadati</taxon>
        <taxon>Pseudomonadota</taxon>
        <taxon>Gammaproteobacteria</taxon>
        <taxon>Alteromonadales</taxon>
        <taxon>Colwelliaceae</taxon>
        <taxon>Colwellia</taxon>
    </lineage>
</organism>
<accession>A0ABQ0MZ54</accession>
<dbReference type="Proteomes" id="UP000197068">
    <property type="component" value="Unassembled WGS sequence"/>
</dbReference>
<gene>
    <name evidence="1" type="ORF">MTCD1_03263</name>
</gene>
<comment type="caution">
    <text evidence="1">The sequence shown here is derived from an EMBL/GenBank/DDBJ whole genome shotgun (WGS) entry which is preliminary data.</text>
</comment>
<name>A0ABQ0MZ54_9GAMM</name>
<proteinExistence type="predicted"/>
<evidence type="ECO:0000313" key="2">
    <source>
        <dbReference type="Proteomes" id="UP000197068"/>
    </source>
</evidence>
<evidence type="ECO:0000313" key="1">
    <source>
        <dbReference type="EMBL" id="GAW97625.1"/>
    </source>
</evidence>
<keyword evidence="2" id="KW-1185">Reference proteome</keyword>
<sequence>MKVSAVDAVSAVDMTDVELIANDLNQAAYVAREALISKAEEIKQTYWDWWKVVNREILTAISQGDQTKKTGRITPRIRTDKGKVIIFWEKRPRIAFGSPGSPKRSYATYIAPTQRRGYTKTQLANICQSWEWQAVWDAELKFQQVRELLDINNETLKSLRGYFKKTQSS</sequence>